<evidence type="ECO:0000313" key="9">
    <source>
        <dbReference type="EMBL" id="KAH6829365.1"/>
    </source>
</evidence>
<keyword evidence="10" id="KW-1185">Reference proteome</keyword>
<comment type="function">
    <text evidence="6">Transcriptional repressor that regulates multiple aspects of plant growth and development.</text>
</comment>
<proteinExistence type="predicted"/>
<comment type="caution">
    <text evidence="9">The sequence shown here is derived from an EMBL/GenBank/DDBJ whole genome shotgun (WGS) entry which is preliminary data.</text>
</comment>
<evidence type="ECO:0000256" key="5">
    <source>
        <dbReference type="ARBA" id="ARBA00023242"/>
    </source>
</evidence>
<feature type="region of interest" description="Disordered" evidence="7">
    <location>
        <begin position="59"/>
        <end position="91"/>
    </location>
</feature>
<dbReference type="GO" id="GO:0045892">
    <property type="term" value="P:negative regulation of DNA-templated transcription"/>
    <property type="evidence" value="ECO:0007669"/>
    <property type="project" value="UniProtKB-UniRule"/>
</dbReference>
<evidence type="ECO:0000256" key="3">
    <source>
        <dbReference type="ARBA" id="ARBA00023015"/>
    </source>
</evidence>
<dbReference type="EMBL" id="SDAM02000109">
    <property type="protein sequence ID" value="KAH6829365.1"/>
    <property type="molecule type" value="Genomic_DNA"/>
</dbReference>
<reference evidence="9 10" key="1">
    <citation type="journal article" date="2021" name="Nat. Commun.">
        <title>Incipient diploidization of the medicinal plant Perilla within 10,000 years.</title>
        <authorList>
            <person name="Zhang Y."/>
            <person name="Shen Q."/>
            <person name="Leng L."/>
            <person name="Zhang D."/>
            <person name="Chen S."/>
            <person name="Shi Y."/>
            <person name="Ning Z."/>
            <person name="Chen S."/>
        </authorList>
    </citation>
    <scope>NUCLEOTIDE SEQUENCE [LARGE SCALE GENOMIC DNA]</scope>
    <source>
        <strain evidence="10">cv. PC099</strain>
    </source>
</reference>
<dbReference type="Pfam" id="PF04844">
    <property type="entry name" value="Ovate"/>
    <property type="match status" value="1"/>
</dbReference>
<name>A0AAD4JA46_PERFH</name>
<organism evidence="9 10">
    <name type="scientific">Perilla frutescens var. hirtella</name>
    <name type="common">Perilla citriodora</name>
    <name type="synonym">Perilla setoyensis</name>
    <dbReference type="NCBI Taxonomy" id="608512"/>
    <lineage>
        <taxon>Eukaryota</taxon>
        <taxon>Viridiplantae</taxon>
        <taxon>Streptophyta</taxon>
        <taxon>Embryophyta</taxon>
        <taxon>Tracheophyta</taxon>
        <taxon>Spermatophyta</taxon>
        <taxon>Magnoliopsida</taxon>
        <taxon>eudicotyledons</taxon>
        <taxon>Gunneridae</taxon>
        <taxon>Pentapetalae</taxon>
        <taxon>asterids</taxon>
        <taxon>lamiids</taxon>
        <taxon>Lamiales</taxon>
        <taxon>Lamiaceae</taxon>
        <taxon>Nepetoideae</taxon>
        <taxon>Elsholtzieae</taxon>
        <taxon>Perilla</taxon>
    </lineage>
</organism>
<feature type="compositionally biased region" description="Basic residues" evidence="7">
    <location>
        <begin position="82"/>
        <end position="91"/>
    </location>
</feature>
<keyword evidence="2 6" id="KW-0678">Repressor</keyword>
<evidence type="ECO:0000259" key="8">
    <source>
        <dbReference type="PROSITE" id="PS51754"/>
    </source>
</evidence>
<sequence length="211" mass="24503">MLRSPLRSCKSKDQISDVVSSQHRRNHHQLVELLSPLRHSPAAEETHFTTKKTAASFLSPDANGRKCPPASPIISPLNNFKKNPKNKKKGRSITYRKRAGFQDRFPDCKYVNGLFYDDGDEDEDEEEVEEEKWRLRRRAAAVAVAVVKRSSDPYNDFRRSMMEMIVEKHIFAAKDLENLLRCFLSLNSYHHHKVIIQVFAEIWEACFSDRI</sequence>
<keyword evidence="4 6" id="KW-0804">Transcription</keyword>
<dbReference type="PROSITE" id="PS51754">
    <property type="entry name" value="OVATE"/>
    <property type="match status" value="1"/>
</dbReference>
<dbReference type="GO" id="GO:0005634">
    <property type="term" value="C:nucleus"/>
    <property type="evidence" value="ECO:0007669"/>
    <property type="project" value="UniProtKB-SubCell"/>
</dbReference>
<keyword evidence="5 6" id="KW-0539">Nucleus</keyword>
<dbReference type="PANTHER" id="PTHR33057">
    <property type="entry name" value="TRANSCRIPTION REPRESSOR OFP7-RELATED"/>
    <property type="match status" value="1"/>
</dbReference>
<feature type="region of interest" description="Disordered" evidence="7">
    <location>
        <begin position="1"/>
        <end position="25"/>
    </location>
</feature>
<dbReference type="PANTHER" id="PTHR33057:SF17">
    <property type="entry name" value="TRANSCRIPTION REPRESSOR OFP8"/>
    <property type="match status" value="1"/>
</dbReference>
<gene>
    <name evidence="9" type="ORF">C2S53_015712</name>
</gene>
<protein>
    <recommendedName>
        <fullName evidence="6">Transcription repressor</fullName>
    </recommendedName>
    <alternativeName>
        <fullName evidence="6">Ovate family protein</fullName>
    </alternativeName>
</protein>
<dbReference type="InterPro" id="IPR038933">
    <property type="entry name" value="Ovate"/>
</dbReference>
<evidence type="ECO:0000256" key="2">
    <source>
        <dbReference type="ARBA" id="ARBA00022491"/>
    </source>
</evidence>
<feature type="domain" description="OVATE" evidence="8">
    <location>
        <begin position="146"/>
        <end position="205"/>
    </location>
</feature>
<evidence type="ECO:0000256" key="7">
    <source>
        <dbReference type="SAM" id="MobiDB-lite"/>
    </source>
</evidence>
<dbReference type="Proteomes" id="UP001190926">
    <property type="component" value="Unassembled WGS sequence"/>
</dbReference>
<dbReference type="InterPro" id="IPR006458">
    <property type="entry name" value="Ovate_C"/>
</dbReference>
<evidence type="ECO:0000256" key="1">
    <source>
        <dbReference type="ARBA" id="ARBA00004123"/>
    </source>
</evidence>
<evidence type="ECO:0000256" key="6">
    <source>
        <dbReference type="RuleBase" id="RU367028"/>
    </source>
</evidence>
<comment type="subcellular location">
    <subcellularLocation>
        <location evidence="1 6">Nucleus</location>
    </subcellularLocation>
</comment>
<evidence type="ECO:0000256" key="4">
    <source>
        <dbReference type="ARBA" id="ARBA00023163"/>
    </source>
</evidence>
<evidence type="ECO:0000313" key="10">
    <source>
        <dbReference type="Proteomes" id="UP001190926"/>
    </source>
</evidence>
<dbReference type="NCBIfam" id="TIGR01568">
    <property type="entry name" value="A_thal_3678"/>
    <property type="match status" value="1"/>
</dbReference>
<keyword evidence="3 6" id="KW-0805">Transcription regulation</keyword>
<dbReference type="AlphaFoldDB" id="A0AAD4JA46"/>
<accession>A0AAD4JA46</accession>